<dbReference type="EMBL" id="HBFP01012025">
    <property type="protein sequence ID" value="CAD8824313.1"/>
    <property type="molecule type" value="Transcribed_RNA"/>
</dbReference>
<dbReference type="PROSITE" id="PS51293">
    <property type="entry name" value="SANT"/>
    <property type="match status" value="1"/>
</dbReference>
<dbReference type="AlphaFoldDB" id="A0A7S0ZK15"/>
<evidence type="ECO:0000259" key="2">
    <source>
        <dbReference type="PROSITE" id="PS51293"/>
    </source>
</evidence>
<dbReference type="InterPro" id="IPR017884">
    <property type="entry name" value="SANT_dom"/>
</dbReference>
<reference evidence="3" key="1">
    <citation type="submission" date="2021-01" db="EMBL/GenBank/DDBJ databases">
        <authorList>
            <person name="Corre E."/>
            <person name="Pelletier E."/>
            <person name="Niang G."/>
            <person name="Scheremetjew M."/>
            <person name="Finn R."/>
            <person name="Kale V."/>
            <person name="Holt S."/>
            <person name="Cochrane G."/>
            <person name="Meng A."/>
            <person name="Brown T."/>
            <person name="Cohen L."/>
        </authorList>
    </citation>
    <scope>NUCLEOTIDE SEQUENCE</scope>
    <source>
        <strain evidence="3">CCMP3278</strain>
    </source>
</reference>
<name>A0A7S0ZK15_9RHOD</name>
<dbReference type="Gene3D" id="1.10.10.60">
    <property type="entry name" value="Homeodomain-like"/>
    <property type="match status" value="1"/>
</dbReference>
<feature type="domain" description="SANT" evidence="2">
    <location>
        <begin position="264"/>
        <end position="310"/>
    </location>
</feature>
<accession>A0A7S0ZK15</accession>
<gene>
    <name evidence="3" type="ORF">TOLI1172_LOCUS8712</name>
</gene>
<dbReference type="SUPFAM" id="SSF46689">
    <property type="entry name" value="Homeodomain-like"/>
    <property type="match status" value="1"/>
</dbReference>
<evidence type="ECO:0000256" key="1">
    <source>
        <dbReference type="SAM" id="MobiDB-lite"/>
    </source>
</evidence>
<feature type="region of interest" description="Disordered" evidence="1">
    <location>
        <begin position="103"/>
        <end position="129"/>
    </location>
</feature>
<sequence>MERQGRVWNGVDKNHKNEAKKMELIAASIRSKDLATFVSLLSSVPLCHFAGARVMKHILGFENSGSKVKVISVEMEREKSKSSAASEVQTELTRWIQSNGIHESEEKWRSSGKRKRAKDEQDLNGSTRRGLRVMELSNVEDEQFIQRGSKSSAPRIGFKYQASVEPWRGGPQGHNLSIHSTRIWSPHCVDESELEKRCARWNLVFSQSSGSSTMRPLELFHVLSLIYLTPKTKHGKENQLLSGSEQQFASELQSRMLGEGRLLSDEEKYSFVHGIRMYGKDFRAISKAGTPDRPVKELILYYYQRFKQESAIRRGAQTGWEWELDSKPSRSVQSKDDVNRDHGMKWAYVCSSKRDALHRLAICSNDGFNPEAVMDKDAMLYMRELRAGREIKAAHAKIK</sequence>
<organism evidence="3">
    <name type="scientific">Timspurckia oligopyrenoides</name>
    <dbReference type="NCBI Taxonomy" id="708627"/>
    <lineage>
        <taxon>Eukaryota</taxon>
        <taxon>Rhodophyta</taxon>
        <taxon>Bangiophyceae</taxon>
        <taxon>Porphyridiales</taxon>
        <taxon>Porphyridiaceae</taxon>
        <taxon>Timspurckia</taxon>
    </lineage>
</organism>
<protein>
    <recommendedName>
        <fullName evidence="2">SANT domain-containing protein</fullName>
    </recommendedName>
</protein>
<evidence type="ECO:0000313" key="3">
    <source>
        <dbReference type="EMBL" id="CAD8824313.1"/>
    </source>
</evidence>
<proteinExistence type="predicted"/>
<dbReference type="InterPro" id="IPR009057">
    <property type="entry name" value="Homeodomain-like_sf"/>
</dbReference>